<sequence length="417" mass="48431">MAFGSIIFSSKKFGKYLIIYYIGGITFSIASSIELFWFYDNFVGGDEHFFINAAIDFHLFGIRYEVTDYNYFFYKLFVYFSSPAIDYQVISIFSKVNFTLIWGIVLYLLFNQDILDLKEKVVIILLIFIGWFYSTYVLRDGFVAIGFLLFFGGLSRKDKSYLLTILGFCILCVTRIQIPILFIPCFVIFIIIKNLPIKVNPAILISLLMICGLIGFKLAPIPQTIITPLAITLLPHGETAEKASPIPKHELALIYYKGDQKAKDTIAQFWVSRFPSIFYEPNPFRYFFWPFMGILGSETVVSMIIKAISSISSLFFLSILLCSFLISKDSFYNVLGNLFLFLFICLLLVGSIYAIKYFGMTTRIYFGFIVGFLAILFYRPVSNAQFNYNFYPVFFILIFFNFLYFFVKPFDWLWNYL</sequence>
<keyword evidence="1" id="KW-1133">Transmembrane helix</keyword>
<dbReference type="RefSeq" id="WP_163384685.1">
    <property type="nucleotide sequence ID" value="NZ_JAUFQS010000003.1"/>
</dbReference>
<evidence type="ECO:0000256" key="1">
    <source>
        <dbReference type="SAM" id="Phobius"/>
    </source>
</evidence>
<feature type="transmembrane region" description="Helical" evidence="1">
    <location>
        <begin position="122"/>
        <end position="151"/>
    </location>
</feature>
<keyword evidence="3" id="KW-1185">Reference proteome</keyword>
<proteinExistence type="predicted"/>
<feature type="transmembrane region" description="Helical" evidence="1">
    <location>
        <begin position="338"/>
        <end position="358"/>
    </location>
</feature>
<feature type="transmembrane region" description="Helical" evidence="1">
    <location>
        <begin position="199"/>
        <end position="219"/>
    </location>
</feature>
<keyword evidence="1" id="KW-0472">Membrane</keyword>
<feature type="transmembrane region" description="Helical" evidence="1">
    <location>
        <begin position="87"/>
        <end position="110"/>
    </location>
</feature>
<feature type="transmembrane region" description="Helical" evidence="1">
    <location>
        <begin position="300"/>
        <end position="326"/>
    </location>
</feature>
<dbReference type="Proteomes" id="UP001236663">
    <property type="component" value="Unassembled WGS sequence"/>
</dbReference>
<name>A0ABT8C148_9BACT</name>
<gene>
    <name evidence="2" type="ORF">QWZ15_01675</name>
</gene>
<reference evidence="3" key="1">
    <citation type="journal article" date="2019" name="Int. J. Syst. Evol. Microbiol.">
        <title>The Global Catalogue of Microorganisms (GCM) 10K type strain sequencing project: providing services to taxonomists for standard genome sequencing and annotation.</title>
        <authorList>
            <consortium name="The Broad Institute Genomics Platform"/>
            <consortium name="The Broad Institute Genome Sequencing Center for Infectious Disease"/>
            <person name="Wu L."/>
            <person name="Ma J."/>
        </authorList>
    </citation>
    <scope>NUCLEOTIDE SEQUENCE [LARGE SCALE GENOMIC DNA]</scope>
    <source>
        <strain evidence="3">CECT 7706</strain>
    </source>
</reference>
<comment type="caution">
    <text evidence="2">The sequence shown here is derived from an EMBL/GenBank/DDBJ whole genome shotgun (WGS) entry which is preliminary data.</text>
</comment>
<evidence type="ECO:0000313" key="3">
    <source>
        <dbReference type="Proteomes" id="UP001236663"/>
    </source>
</evidence>
<feature type="transmembrane region" description="Helical" evidence="1">
    <location>
        <begin position="18"/>
        <end position="39"/>
    </location>
</feature>
<evidence type="ECO:0000313" key="2">
    <source>
        <dbReference type="EMBL" id="MDN3686524.1"/>
    </source>
</evidence>
<keyword evidence="1" id="KW-0812">Transmembrane</keyword>
<evidence type="ECO:0008006" key="4">
    <source>
        <dbReference type="Google" id="ProtNLM"/>
    </source>
</evidence>
<feature type="transmembrane region" description="Helical" evidence="1">
    <location>
        <begin position="163"/>
        <end position="192"/>
    </location>
</feature>
<organism evidence="2 3">
    <name type="scientific">Cyclobacterium jeungdonense</name>
    <dbReference type="NCBI Taxonomy" id="708087"/>
    <lineage>
        <taxon>Bacteria</taxon>
        <taxon>Pseudomonadati</taxon>
        <taxon>Bacteroidota</taxon>
        <taxon>Cytophagia</taxon>
        <taxon>Cytophagales</taxon>
        <taxon>Cyclobacteriaceae</taxon>
        <taxon>Cyclobacterium</taxon>
    </lineage>
</organism>
<feature type="transmembrane region" description="Helical" evidence="1">
    <location>
        <begin position="388"/>
        <end position="407"/>
    </location>
</feature>
<accession>A0ABT8C148</accession>
<feature type="transmembrane region" description="Helical" evidence="1">
    <location>
        <begin position="364"/>
        <end position="381"/>
    </location>
</feature>
<protein>
    <recommendedName>
        <fullName evidence="4">Glycosyltransferase RgtA/B/C/D-like domain-containing protein</fullName>
    </recommendedName>
</protein>
<dbReference type="EMBL" id="JAUFQS010000003">
    <property type="protein sequence ID" value="MDN3686524.1"/>
    <property type="molecule type" value="Genomic_DNA"/>
</dbReference>